<dbReference type="AlphaFoldDB" id="A0AAE1N2Y4"/>
<dbReference type="EMBL" id="JAWXYG010000002">
    <property type="protein sequence ID" value="KAK4281877.1"/>
    <property type="molecule type" value="Genomic_DNA"/>
</dbReference>
<sequence>MEMVTVGGRDLVCLELFPPIMVRNYVFGSQFDLVFTANLFPLLYANPRSVYCFSRIGSECFLIPNLVSGDKQGRINTNIVFDFKGFRFLFEFSELLLPQTSFPAADNGELWRLIQQSTLTFLLD</sequence>
<reference evidence="1" key="1">
    <citation type="submission" date="2023-10" db="EMBL/GenBank/DDBJ databases">
        <title>Chromosome-level genome of the transformable northern wattle, Acacia crassicarpa.</title>
        <authorList>
            <person name="Massaro I."/>
            <person name="Sinha N.R."/>
            <person name="Poethig S."/>
            <person name="Leichty A.R."/>
        </authorList>
    </citation>
    <scope>NUCLEOTIDE SEQUENCE</scope>
    <source>
        <strain evidence="1">Acra3RX</strain>
        <tissue evidence="1">Leaf</tissue>
    </source>
</reference>
<dbReference type="Proteomes" id="UP001293593">
    <property type="component" value="Unassembled WGS sequence"/>
</dbReference>
<gene>
    <name evidence="1" type="ORF">QN277_013323</name>
</gene>
<name>A0AAE1N2Y4_9FABA</name>
<protein>
    <submittedName>
        <fullName evidence="1">Uncharacterized protein</fullName>
    </submittedName>
</protein>
<keyword evidence="2" id="KW-1185">Reference proteome</keyword>
<organism evidence="1 2">
    <name type="scientific">Acacia crassicarpa</name>
    <name type="common">northern wattle</name>
    <dbReference type="NCBI Taxonomy" id="499986"/>
    <lineage>
        <taxon>Eukaryota</taxon>
        <taxon>Viridiplantae</taxon>
        <taxon>Streptophyta</taxon>
        <taxon>Embryophyta</taxon>
        <taxon>Tracheophyta</taxon>
        <taxon>Spermatophyta</taxon>
        <taxon>Magnoliopsida</taxon>
        <taxon>eudicotyledons</taxon>
        <taxon>Gunneridae</taxon>
        <taxon>Pentapetalae</taxon>
        <taxon>rosids</taxon>
        <taxon>fabids</taxon>
        <taxon>Fabales</taxon>
        <taxon>Fabaceae</taxon>
        <taxon>Caesalpinioideae</taxon>
        <taxon>mimosoid clade</taxon>
        <taxon>Acacieae</taxon>
        <taxon>Acacia</taxon>
    </lineage>
</organism>
<proteinExistence type="predicted"/>
<accession>A0AAE1N2Y4</accession>
<comment type="caution">
    <text evidence="1">The sequence shown here is derived from an EMBL/GenBank/DDBJ whole genome shotgun (WGS) entry which is preliminary data.</text>
</comment>
<evidence type="ECO:0000313" key="2">
    <source>
        <dbReference type="Proteomes" id="UP001293593"/>
    </source>
</evidence>
<evidence type="ECO:0000313" key="1">
    <source>
        <dbReference type="EMBL" id="KAK4281877.1"/>
    </source>
</evidence>